<sequence length="69" mass="7976">MPNVPKRDRPRVQFVCDQWIKEYLDLWASSENRSTSNLIETIVLDAVTTKQAQGELPQPPKPPKNKEDK</sequence>
<dbReference type="EMBL" id="ANNX02000051">
    <property type="protein sequence ID" value="KYC35519.1"/>
    <property type="molecule type" value="Genomic_DNA"/>
</dbReference>
<keyword evidence="4" id="KW-1185">Reference proteome</keyword>
<dbReference type="Proteomes" id="UP000076925">
    <property type="component" value="Unassembled WGS sequence"/>
</dbReference>
<dbReference type="RefSeq" id="WP_017748937.1">
    <property type="nucleotide sequence ID" value="NZ_KQ976354.1"/>
</dbReference>
<evidence type="ECO:0000313" key="4">
    <source>
        <dbReference type="Proteomes" id="UP000076925"/>
    </source>
</evidence>
<evidence type="ECO:0000259" key="2">
    <source>
        <dbReference type="Pfam" id="PF07878"/>
    </source>
</evidence>
<reference evidence="3 4" key="1">
    <citation type="journal article" date="2013" name="Genome Biol. Evol.">
        <title>Genomes of Stigonematalean cyanobacteria (subsection V) and the evolution of oxygenic photosynthesis from prokaryotes to plastids.</title>
        <authorList>
            <person name="Dagan T."/>
            <person name="Roettger M."/>
            <person name="Stucken K."/>
            <person name="Landan G."/>
            <person name="Koch R."/>
            <person name="Major P."/>
            <person name="Gould S.B."/>
            <person name="Goremykin V.V."/>
            <person name="Rippka R."/>
            <person name="Tandeau de Marsac N."/>
            <person name="Gugger M."/>
            <person name="Lockhart P.J."/>
            <person name="Allen J.F."/>
            <person name="Brune I."/>
            <person name="Maus I."/>
            <person name="Puhler A."/>
            <person name="Martin W.F."/>
        </authorList>
    </citation>
    <scope>NUCLEOTIDE SEQUENCE [LARGE SCALE GENOMIC DNA]</scope>
    <source>
        <strain evidence="3 4">PCC 7110</strain>
    </source>
</reference>
<protein>
    <recommendedName>
        <fullName evidence="2">CopG-like ribbon-helix-helix domain-containing protein</fullName>
    </recommendedName>
</protein>
<comment type="caution">
    <text evidence="3">The sequence shown here is derived from an EMBL/GenBank/DDBJ whole genome shotgun (WGS) entry which is preliminary data.</text>
</comment>
<dbReference type="InterPro" id="IPR012869">
    <property type="entry name" value="RHH_5"/>
</dbReference>
<feature type="region of interest" description="Disordered" evidence="1">
    <location>
        <begin position="50"/>
        <end position="69"/>
    </location>
</feature>
<evidence type="ECO:0000313" key="3">
    <source>
        <dbReference type="EMBL" id="KYC35519.1"/>
    </source>
</evidence>
<name>A0A139WSW9_9CYAN</name>
<dbReference type="OrthoDB" id="517981at2"/>
<feature type="domain" description="CopG-like ribbon-helix-helix" evidence="2">
    <location>
        <begin position="20"/>
        <end position="51"/>
    </location>
</feature>
<gene>
    <name evidence="3" type="ORF">WA1_06750</name>
</gene>
<dbReference type="Pfam" id="PF07878">
    <property type="entry name" value="RHH_5"/>
    <property type="match status" value="1"/>
</dbReference>
<proteinExistence type="predicted"/>
<evidence type="ECO:0000256" key="1">
    <source>
        <dbReference type="SAM" id="MobiDB-lite"/>
    </source>
</evidence>
<dbReference type="AlphaFoldDB" id="A0A139WSW9"/>
<organism evidence="3 4">
    <name type="scientific">Scytonema hofmannii PCC 7110</name>
    <dbReference type="NCBI Taxonomy" id="128403"/>
    <lineage>
        <taxon>Bacteria</taxon>
        <taxon>Bacillati</taxon>
        <taxon>Cyanobacteriota</taxon>
        <taxon>Cyanophyceae</taxon>
        <taxon>Nostocales</taxon>
        <taxon>Scytonemataceae</taxon>
        <taxon>Scytonema</taxon>
    </lineage>
</organism>
<accession>A0A139WSW9</accession>